<keyword evidence="2" id="KW-1185">Reference proteome</keyword>
<gene>
    <name evidence="1" type="ORF">ABVK25_001732</name>
</gene>
<protein>
    <submittedName>
        <fullName evidence="1">Uncharacterized protein</fullName>
    </submittedName>
</protein>
<sequence>MSGLEKSLFNLKFTAKQLNRQAAKAGKDETAEKNKLKKAIQQNHPDIAKIYAQNAIRKQNEKLNLLRLGSRIDAVASRVQTAVTMRQVTGSMAGVVRGMEGAMKAMDLEKISAVMDKFETQFEDLDVATGYYENATSQATAVGTPQDDVDKLMHMVADEAGVELGAEMKAPETGVPAGKVAAEGGRGREGLGRGVEGVEELGGTAGSDDRIWMAWR</sequence>
<organism evidence="1 2">
    <name type="scientific">Lepraria finkii</name>
    <dbReference type="NCBI Taxonomy" id="1340010"/>
    <lineage>
        <taxon>Eukaryota</taxon>
        <taxon>Fungi</taxon>
        <taxon>Dikarya</taxon>
        <taxon>Ascomycota</taxon>
        <taxon>Pezizomycotina</taxon>
        <taxon>Lecanoromycetes</taxon>
        <taxon>OSLEUM clade</taxon>
        <taxon>Lecanoromycetidae</taxon>
        <taxon>Lecanorales</taxon>
        <taxon>Lecanorineae</taxon>
        <taxon>Stereocaulaceae</taxon>
        <taxon>Lepraria</taxon>
    </lineage>
</organism>
<dbReference type="PANTHER" id="PTHR10476">
    <property type="entry name" value="CHARGED MULTIVESICULAR BODY PROTEIN"/>
    <property type="match status" value="1"/>
</dbReference>
<accession>A0ABR4BMX9</accession>
<name>A0ABR4BMX9_9LECA</name>
<dbReference type="Pfam" id="PF03357">
    <property type="entry name" value="Snf7"/>
    <property type="match status" value="1"/>
</dbReference>
<comment type="caution">
    <text evidence="1">The sequence shown here is derived from an EMBL/GenBank/DDBJ whole genome shotgun (WGS) entry which is preliminary data.</text>
</comment>
<evidence type="ECO:0000313" key="2">
    <source>
        <dbReference type="Proteomes" id="UP001590951"/>
    </source>
</evidence>
<reference evidence="1 2" key="1">
    <citation type="submission" date="2024-09" db="EMBL/GenBank/DDBJ databases">
        <title>Rethinking Asexuality: The Enigmatic Case of Functional Sexual Genes in Lepraria (Stereocaulaceae).</title>
        <authorList>
            <person name="Doellman M."/>
            <person name="Sun Y."/>
            <person name="Barcenas-Pena A."/>
            <person name="Lumbsch H.T."/>
            <person name="Grewe F."/>
        </authorList>
    </citation>
    <scope>NUCLEOTIDE SEQUENCE [LARGE SCALE GENOMIC DNA]</scope>
    <source>
        <strain evidence="1 2">Grewe 0041</strain>
    </source>
</reference>
<dbReference type="InterPro" id="IPR005024">
    <property type="entry name" value="Snf7_fam"/>
</dbReference>
<proteinExistence type="predicted"/>
<dbReference type="EMBL" id="JBHFEH010000003">
    <property type="protein sequence ID" value="KAL2058114.1"/>
    <property type="molecule type" value="Genomic_DNA"/>
</dbReference>
<dbReference type="Gene3D" id="6.10.140.1230">
    <property type="match status" value="1"/>
</dbReference>
<dbReference type="Proteomes" id="UP001590951">
    <property type="component" value="Unassembled WGS sequence"/>
</dbReference>
<evidence type="ECO:0000313" key="1">
    <source>
        <dbReference type="EMBL" id="KAL2058114.1"/>
    </source>
</evidence>